<keyword evidence="3 5" id="KW-0949">S-adenosyl-L-methionine</keyword>
<feature type="binding site" evidence="5">
    <location>
        <position position="148"/>
    </location>
    <ligand>
        <name>S-adenosyl-L-methionine</name>
        <dbReference type="ChEBI" id="CHEBI:59789"/>
    </ligand>
</feature>
<dbReference type="PROSITE" id="PS00092">
    <property type="entry name" value="N6_MTASE"/>
    <property type="match status" value="1"/>
</dbReference>
<dbReference type="InterPro" id="IPR004556">
    <property type="entry name" value="HemK-like"/>
</dbReference>
<evidence type="ECO:0000256" key="4">
    <source>
        <dbReference type="ARBA" id="ARBA00048391"/>
    </source>
</evidence>
<dbReference type="EMBL" id="AP023213">
    <property type="protein sequence ID" value="BCG48867.1"/>
    <property type="molecule type" value="Genomic_DNA"/>
</dbReference>
<feature type="binding site" evidence="5">
    <location>
        <begin position="125"/>
        <end position="129"/>
    </location>
    <ligand>
        <name>S-adenosyl-L-methionine</name>
        <dbReference type="ChEBI" id="CHEBI:59789"/>
    </ligand>
</feature>
<dbReference type="EC" id="2.1.1.297" evidence="5"/>
<comment type="catalytic activity">
    <reaction evidence="4 5">
        <text>L-glutaminyl-[peptide chain release factor] + S-adenosyl-L-methionine = N(5)-methyl-L-glutaminyl-[peptide chain release factor] + S-adenosyl-L-homocysteine + H(+)</text>
        <dbReference type="Rhea" id="RHEA:42896"/>
        <dbReference type="Rhea" id="RHEA-COMP:10271"/>
        <dbReference type="Rhea" id="RHEA-COMP:10272"/>
        <dbReference type="ChEBI" id="CHEBI:15378"/>
        <dbReference type="ChEBI" id="CHEBI:30011"/>
        <dbReference type="ChEBI" id="CHEBI:57856"/>
        <dbReference type="ChEBI" id="CHEBI:59789"/>
        <dbReference type="ChEBI" id="CHEBI:61891"/>
        <dbReference type="EC" id="2.1.1.297"/>
    </reaction>
</comment>
<dbReference type="InterPro" id="IPR007848">
    <property type="entry name" value="Small_mtfrase_dom"/>
</dbReference>
<comment type="function">
    <text evidence="5">Methylates the class 1 translation termination release factors RF1/PrfA and RF2/PrfB on the glutamine residue of the universally conserved GGQ motif.</text>
</comment>
<organism evidence="8 9">
    <name type="scientific">Citrifermentans bremense</name>
    <dbReference type="NCBI Taxonomy" id="60035"/>
    <lineage>
        <taxon>Bacteria</taxon>
        <taxon>Pseudomonadati</taxon>
        <taxon>Thermodesulfobacteriota</taxon>
        <taxon>Desulfuromonadia</taxon>
        <taxon>Geobacterales</taxon>
        <taxon>Geobacteraceae</taxon>
        <taxon>Citrifermentans</taxon>
    </lineage>
</organism>
<dbReference type="Proteomes" id="UP000515472">
    <property type="component" value="Chromosome"/>
</dbReference>
<reference evidence="8 9" key="1">
    <citation type="submission" date="2020-06" db="EMBL/GenBank/DDBJ databases">
        <title>Interaction of electrochemicaly active bacteria, Geobacter bremensis R4 on different carbon anode.</title>
        <authorList>
            <person name="Meng L."/>
            <person name="Yoshida N."/>
        </authorList>
    </citation>
    <scope>NUCLEOTIDE SEQUENCE [LARGE SCALE GENOMIC DNA]</scope>
    <source>
        <strain evidence="8 9">R4</strain>
    </source>
</reference>
<dbReference type="AlphaFoldDB" id="A0A6S6M394"/>
<feature type="domain" description="Methyltransferase small" evidence="6">
    <location>
        <begin position="104"/>
        <end position="198"/>
    </location>
</feature>
<dbReference type="GO" id="GO:0102559">
    <property type="term" value="F:peptide chain release factor N(5)-glutamine methyltransferase activity"/>
    <property type="evidence" value="ECO:0007669"/>
    <property type="project" value="UniProtKB-EC"/>
</dbReference>
<keyword evidence="1 5" id="KW-0489">Methyltransferase</keyword>
<dbReference type="PANTHER" id="PTHR18895">
    <property type="entry name" value="HEMK METHYLTRANSFERASE"/>
    <property type="match status" value="1"/>
</dbReference>
<evidence type="ECO:0000256" key="3">
    <source>
        <dbReference type="ARBA" id="ARBA00022691"/>
    </source>
</evidence>
<dbReference type="InterPro" id="IPR019874">
    <property type="entry name" value="RF_methyltr_PrmC"/>
</dbReference>
<dbReference type="KEGG" id="gbn:GEOBRER4_36170"/>
<dbReference type="InterPro" id="IPR040758">
    <property type="entry name" value="PrmC_N"/>
</dbReference>
<dbReference type="CDD" id="cd02440">
    <property type="entry name" value="AdoMet_MTases"/>
    <property type="match status" value="1"/>
</dbReference>
<evidence type="ECO:0000313" key="9">
    <source>
        <dbReference type="Proteomes" id="UP000515472"/>
    </source>
</evidence>
<evidence type="ECO:0000259" key="7">
    <source>
        <dbReference type="Pfam" id="PF17827"/>
    </source>
</evidence>
<dbReference type="Pfam" id="PF17827">
    <property type="entry name" value="PrmC_N"/>
    <property type="match status" value="1"/>
</dbReference>
<sequence>MTANAEKWDVLKVLNWTKGYLAEKGVENPRLEAEWMLCEALSLDRVGLYLNFDKPLSDAELALYRGMVARRGRREPLQYILGSQEFMGLEFRVTPAVLIPRHDTEVLVTEAVKRGASCRSILDIGTGSGCVAVAVAKALPEAEVSTVDVSGEAIEVARGNAERNGVSVQFFHGSLFEPFAGKRFDMVVSNPPYITSTDLATLQQEVRDFEPVGALDGGGDGLDFYRRITAGAPAHLNPGGWLLFEVGAGQAGDVLELLNSCGFTNDRFTQTDPAGIERVAGGRLA</sequence>
<comment type="similarity">
    <text evidence="5">Belongs to the protein N5-glutamine methyltransferase family. PrmC subfamily.</text>
</comment>
<accession>A0A6S6M394</accession>
<evidence type="ECO:0000256" key="1">
    <source>
        <dbReference type="ARBA" id="ARBA00022603"/>
    </source>
</evidence>
<dbReference type="Pfam" id="PF05175">
    <property type="entry name" value="MTS"/>
    <property type="match status" value="1"/>
</dbReference>
<dbReference type="InterPro" id="IPR002052">
    <property type="entry name" value="DNA_methylase_N6_adenine_CS"/>
</dbReference>
<dbReference type="SUPFAM" id="SSF53335">
    <property type="entry name" value="S-adenosyl-L-methionine-dependent methyltransferases"/>
    <property type="match status" value="1"/>
</dbReference>
<dbReference type="NCBIfam" id="TIGR03534">
    <property type="entry name" value="RF_mod_PrmC"/>
    <property type="match status" value="1"/>
</dbReference>
<dbReference type="HAMAP" id="MF_02126">
    <property type="entry name" value="RF_methyltr_PrmC"/>
    <property type="match status" value="1"/>
</dbReference>
<evidence type="ECO:0000256" key="5">
    <source>
        <dbReference type="HAMAP-Rule" id="MF_02126"/>
    </source>
</evidence>
<dbReference type="GO" id="GO:0032259">
    <property type="term" value="P:methylation"/>
    <property type="evidence" value="ECO:0007669"/>
    <property type="project" value="UniProtKB-KW"/>
</dbReference>
<protein>
    <recommendedName>
        <fullName evidence="5">Release factor glutamine methyltransferase</fullName>
        <shortName evidence="5">RF MTase</shortName>
        <ecNumber evidence="5">2.1.1.297</ecNumber>
    </recommendedName>
    <alternativeName>
        <fullName evidence="5">N5-glutamine methyltransferase PrmC</fullName>
    </alternativeName>
    <alternativeName>
        <fullName evidence="5">Protein-(glutamine-N5) MTase PrmC</fullName>
    </alternativeName>
    <alternativeName>
        <fullName evidence="5">Protein-glutamine N-methyltransferase PrmC</fullName>
    </alternativeName>
</protein>
<evidence type="ECO:0000313" key="8">
    <source>
        <dbReference type="EMBL" id="BCG48867.1"/>
    </source>
</evidence>
<dbReference type="Gene3D" id="3.40.50.150">
    <property type="entry name" value="Vaccinia Virus protein VP39"/>
    <property type="match status" value="1"/>
</dbReference>
<dbReference type="NCBIfam" id="TIGR00536">
    <property type="entry name" value="hemK_fam"/>
    <property type="match status" value="1"/>
</dbReference>
<dbReference type="PANTHER" id="PTHR18895:SF74">
    <property type="entry name" value="MTRF1L RELEASE FACTOR GLUTAMINE METHYLTRANSFERASE"/>
    <property type="match status" value="1"/>
</dbReference>
<dbReference type="InterPro" id="IPR050320">
    <property type="entry name" value="N5-glutamine_MTase"/>
</dbReference>
<proteinExistence type="inferred from homology"/>
<dbReference type="RefSeq" id="WP_185243482.1">
    <property type="nucleotide sequence ID" value="NZ_AP023213.1"/>
</dbReference>
<name>A0A6S6M394_9BACT</name>
<dbReference type="Gene3D" id="1.10.8.10">
    <property type="entry name" value="DNA helicase RuvA subunit, C-terminal domain"/>
    <property type="match status" value="1"/>
</dbReference>
<feature type="domain" description="Release factor glutamine methyltransferase N-terminal" evidence="7">
    <location>
        <begin position="13"/>
        <end position="82"/>
    </location>
</feature>
<evidence type="ECO:0000259" key="6">
    <source>
        <dbReference type="Pfam" id="PF05175"/>
    </source>
</evidence>
<keyword evidence="9" id="KW-1185">Reference proteome</keyword>
<feature type="binding site" evidence="5">
    <location>
        <position position="190"/>
    </location>
    <ligand>
        <name>S-adenosyl-L-methionine</name>
        <dbReference type="ChEBI" id="CHEBI:59789"/>
    </ligand>
</feature>
<comment type="caution">
    <text evidence="5">Lacks conserved residue(s) required for the propagation of feature annotation.</text>
</comment>
<feature type="binding site" evidence="5">
    <location>
        <begin position="190"/>
        <end position="193"/>
    </location>
    <ligand>
        <name>substrate</name>
    </ligand>
</feature>
<evidence type="ECO:0000256" key="2">
    <source>
        <dbReference type="ARBA" id="ARBA00022679"/>
    </source>
</evidence>
<gene>
    <name evidence="5" type="primary">prmC</name>
    <name evidence="8" type="ORF">GEOBRER4_n3762</name>
</gene>
<dbReference type="GO" id="GO:0003676">
    <property type="term" value="F:nucleic acid binding"/>
    <property type="evidence" value="ECO:0007669"/>
    <property type="project" value="InterPro"/>
</dbReference>
<dbReference type="InterPro" id="IPR029063">
    <property type="entry name" value="SAM-dependent_MTases_sf"/>
</dbReference>
<dbReference type="FunFam" id="3.40.50.150:FF:000053">
    <property type="entry name" value="Release factor glutamine methyltransferase"/>
    <property type="match status" value="1"/>
</dbReference>
<keyword evidence="2 5" id="KW-0808">Transferase</keyword>